<name>A0A8H3WM76_9PEZI</name>
<dbReference type="Proteomes" id="UP000434172">
    <property type="component" value="Unassembled WGS sequence"/>
</dbReference>
<sequence>MRWDGSYMKRSDGRSAEKKKRWWASITSRFCSYRTCLLRFLFAGCKFEAIPIPPPHPQPSGKSPSHHDHHFTSQPSRVDLFRGCANFRRR</sequence>
<reference evidence="2 3" key="1">
    <citation type="submission" date="2019-12" db="EMBL/GenBank/DDBJ databases">
        <title>A genome sequence resource for the geographically widespread anthracnose pathogen Colletotrichum asianum.</title>
        <authorList>
            <person name="Meng Y."/>
        </authorList>
    </citation>
    <scope>NUCLEOTIDE SEQUENCE [LARGE SCALE GENOMIC DNA]</scope>
    <source>
        <strain evidence="2 3">ICMP 18580</strain>
    </source>
</reference>
<feature type="region of interest" description="Disordered" evidence="1">
    <location>
        <begin position="53"/>
        <end position="77"/>
    </location>
</feature>
<protein>
    <submittedName>
        <fullName evidence="2">Uncharacterized protein</fullName>
    </submittedName>
</protein>
<accession>A0A8H3WM76</accession>
<dbReference type="AlphaFoldDB" id="A0A8H3WM76"/>
<gene>
    <name evidence="2" type="ORF">GQ607_005752</name>
</gene>
<dbReference type="EMBL" id="WOWK01000026">
    <property type="protein sequence ID" value="KAF0326988.1"/>
    <property type="molecule type" value="Genomic_DNA"/>
</dbReference>
<evidence type="ECO:0000256" key="1">
    <source>
        <dbReference type="SAM" id="MobiDB-lite"/>
    </source>
</evidence>
<evidence type="ECO:0000313" key="2">
    <source>
        <dbReference type="EMBL" id="KAF0326988.1"/>
    </source>
</evidence>
<comment type="caution">
    <text evidence="2">The sequence shown here is derived from an EMBL/GenBank/DDBJ whole genome shotgun (WGS) entry which is preliminary data.</text>
</comment>
<evidence type="ECO:0000313" key="3">
    <source>
        <dbReference type="Proteomes" id="UP000434172"/>
    </source>
</evidence>
<proteinExistence type="predicted"/>
<keyword evidence="3" id="KW-1185">Reference proteome</keyword>
<organism evidence="2 3">
    <name type="scientific">Colletotrichum asianum</name>
    <dbReference type="NCBI Taxonomy" id="702518"/>
    <lineage>
        <taxon>Eukaryota</taxon>
        <taxon>Fungi</taxon>
        <taxon>Dikarya</taxon>
        <taxon>Ascomycota</taxon>
        <taxon>Pezizomycotina</taxon>
        <taxon>Sordariomycetes</taxon>
        <taxon>Hypocreomycetidae</taxon>
        <taxon>Glomerellales</taxon>
        <taxon>Glomerellaceae</taxon>
        <taxon>Colletotrichum</taxon>
        <taxon>Colletotrichum gloeosporioides species complex</taxon>
    </lineage>
</organism>